<evidence type="ECO:0000313" key="1">
    <source>
        <dbReference type="EMBL" id="KAG0445335.1"/>
    </source>
</evidence>
<reference evidence="1 2" key="1">
    <citation type="journal article" date="2020" name="Cell">
        <title>Large-Scale Comparative Analyses of Tick Genomes Elucidate Their Genetic Diversity and Vector Capacities.</title>
        <authorList>
            <consortium name="Tick Genome and Microbiome Consortium (TIGMIC)"/>
            <person name="Jia N."/>
            <person name="Wang J."/>
            <person name="Shi W."/>
            <person name="Du L."/>
            <person name="Sun Y."/>
            <person name="Zhan W."/>
            <person name="Jiang J.F."/>
            <person name="Wang Q."/>
            <person name="Zhang B."/>
            <person name="Ji P."/>
            <person name="Bell-Sakyi L."/>
            <person name="Cui X.M."/>
            <person name="Yuan T.T."/>
            <person name="Jiang B.G."/>
            <person name="Yang W.F."/>
            <person name="Lam T.T."/>
            <person name="Chang Q.C."/>
            <person name="Ding S.J."/>
            <person name="Wang X.J."/>
            <person name="Zhu J.G."/>
            <person name="Ruan X.D."/>
            <person name="Zhao L."/>
            <person name="Wei J.T."/>
            <person name="Ye R.Z."/>
            <person name="Que T.C."/>
            <person name="Du C.H."/>
            <person name="Zhou Y.H."/>
            <person name="Cheng J.X."/>
            <person name="Dai P.F."/>
            <person name="Guo W.B."/>
            <person name="Han X.H."/>
            <person name="Huang E.J."/>
            <person name="Li L.F."/>
            <person name="Wei W."/>
            <person name="Gao Y.C."/>
            <person name="Liu J.Z."/>
            <person name="Shao H.Z."/>
            <person name="Wang X."/>
            <person name="Wang C.C."/>
            <person name="Yang T.C."/>
            <person name="Huo Q.B."/>
            <person name="Li W."/>
            <person name="Chen H.Y."/>
            <person name="Chen S.E."/>
            <person name="Zhou L.G."/>
            <person name="Ni X.B."/>
            <person name="Tian J.H."/>
            <person name="Sheng Y."/>
            <person name="Liu T."/>
            <person name="Pan Y.S."/>
            <person name="Xia L.Y."/>
            <person name="Li J."/>
            <person name="Zhao F."/>
            <person name="Cao W.C."/>
        </authorList>
    </citation>
    <scope>NUCLEOTIDE SEQUENCE [LARGE SCALE GENOMIC DNA]</scope>
    <source>
        <strain evidence="1">Iper-2018</strain>
    </source>
</reference>
<gene>
    <name evidence="1" type="ORF">HPB47_016541</name>
</gene>
<evidence type="ECO:0000313" key="2">
    <source>
        <dbReference type="Proteomes" id="UP000805193"/>
    </source>
</evidence>
<keyword evidence="2" id="KW-1185">Reference proteome</keyword>
<proteinExistence type="predicted"/>
<comment type="caution">
    <text evidence="1">The sequence shown here is derived from an EMBL/GenBank/DDBJ whole genome shotgun (WGS) entry which is preliminary data.</text>
</comment>
<accession>A0AC60R2H5</accession>
<feature type="non-terminal residue" evidence="1">
    <location>
        <position position="51"/>
    </location>
</feature>
<sequence length="51" mass="5579">MVDKGFLIDSTCETRLIAVVRPPSLHAKKKLSKAKALATNHIAGARVHVER</sequence>
<name>A0AC60R2H5_IXOPE</name>
<protein>
    <submittedName>
        <fullName evidence="1">Uncharacterized protein</fullName>
    </submittedName>
</protein>
<organism evidence="1 2">
    <name type="scientific">Ixodes persulcatus</name>
    <name type="common">Taiga tick</name>
    <dbReference type="NCBI Taxonomy" id="34615"/>
    <lineage>
        <taxon>Eukaryota</taxon>
        <taxon>Metazoa</taxon>
        <taxon>Ecdysozoa</taxon>
        <taxon>Arthropoda</taxon>
        <taxon>Chelicerata</taxon>
        <taxon>Arachnida</taxon>
        <taxon>Acari</taxon>
        <taxon>Parasitiformes</taxon>
        <taxon>Ixodida</taxon>
        <taxon>Ixodoidea</taxon>
        <taxon>Ixodidae</taxon>
        <taxon>Ixodinae</taxon>
        <taxon>Ixodes</taxon>
    </lineage>
</organism>
<dbReference type="EMBL" id="JABSTQ010000524">
    <property type="protein sequence ID" value="KAG0445335.1"/>
    <property type="molecule type" value="Genomic_DNA"/>
</dbReference>
<dbReference type="Proteomes" id="UP000805193">
    <property type="component" value="Unassembled WGS sequence"/>
</dbReference>